<evidence type="ECO:0000313" key="1">
    <source>
        <dbReference type="EMBL" id="QUS38069.1"/>
    </source>
</evidence>
<evidence type="ECO:0000313" key="2">
    <source>
        <dbReference type="Proteomes" id="UP000682843"/>
    </source>
</evidence>
<sequence>MSRLVEAKNVEIKVAKKFDPAPVDKYAQNPKKALEADLSEDQLDEELAETFPASDPLSAIQPKPSED</sequence>
<dbReference type="Proteomes" id="UP000682843">
    <property type="component" value="Chromosome"/>
</dbReference>
<protein>
    <submittedName>
        <fullName evidence="1">Uncharacterized protein</fullName>
    </submittedName>
</protein>
<reference evidence="1 2" key="1">
    <citation type="submission" date="2019-02" db="EMBL/GenBank/DDBJ databases">
        <title>Emended description of the genus Rhodopseudomonas and description of Rhodopseudomonas albus sp. nov., a non-phototrophic, heavy-metal-tolerant bacterium isolated from garden soil.</title>
        <authorList>
            <person name="Bao Z."/>
            <person name="Cao W.W."/>
            <person name="Sato Y."/>
            <person name="Nishizawa T."/>
            <person name="Zhao J."/>
            <person name="Guo Y."/>
            <person name="Ohta H."/>
        </authorList>
    </citation>
    <scope>NUCLEOTIDE SEQUENCE [LARGE SCALE GENOMIC DNA]</scope>
    <source>
        <strain evidence="1 2">SK50-23</strain>
    </source>
</reference>
<dbReference type="EMBL" id="CP036498">
    <property type="protein sequence ID" value="QUS38069.1"/>
    <property type="molecule type" value="Genomic_DNA"/>
</dbReference>
<name>A0ABX8A3A2_9BRAD</name>
<proteinExistence type="predicted"/>
<accession>A0ABX8A3A2</accession>
<keyword evidence="2" id="KW-1185">Reference proteome</keyword>
<dbReference type="RefSeq" id="WP_211913872.1">
    <property type="nucleotide sequence ID" value="NZ_CP036498.1"/>
</dbReference>
<organism evidence="1 2">
    <name type="scientific">Tardiphaga alba</name>
    <dbReference type="NCBI Taxonomy" id="340268"/>
    <lineage>
        <taxon>Bacteria</taxon>
        <taxon>Pseudomonadati</taxon>
        <taxon>Pseudomonadota</taxon>
        <taxon>Alphaproteobacteria</taxon>
        <taxon>Hyphomicrobiales</taxon>
        <taxon>Nitrobacteraceae</taxon>
        <taxon>Tardiphaga</taxon>
    </lineage>
</organism>
<gene>
    <name evidence="1" type="ORF">RPMA_03775</name>
</gene>